<keyword evidence="3 4" id="KW-0539">Nucleus</keyword>
<dbReference type="InterPro" id="IPR015947">
    <property type="entry name" value="PUA-like_sf"/>
</dbReference>
<dbReference type="GO" id="GO:0005634">
    <property type="term" value="C:nucleus"/>
    <property type="evidence" value="ECO:0007669"/>
    <property type="project" value="UniProtKB-SubCell"/>
</dbReference>
<evidence type="ECO:0000313" key="8">
    <source>
        <dbReference type="EMBL" id="KAL1533066.1"/>
    </source>
</evidence>
<dbReference type="InterPro" id="IPR046341">
    <property type="entry name" value="SET_dom_sf"/>
</dbReference>
<dbReference type="InterPro" id="IPR001214">
    <property type="entry name" value="SET_dom"/>
</dbReference>
<gene>
    <name evidence="8" type="ORF">AAHA92_33005</name>
</gene>
<dbReference type="GO" id="GO:0140999">
    <property type="term" value="F:histone H3K4 trimethyltransferase activity"/>
    <property type="evidence" value="ECO:0007669"/>
    <property type="project" value="UniProtKB-EC"/>
</dbReference>
<dbReference type="GO" id="GO:0032259">
    <property type="term" value="P:methylation"/>
    <property type="evidence" value="ECO:0007669"/>
    <property type="project" value="UniProtKB-KW"/>
</dbReference>
<accession>A0ABD1FQN1</accession>
<evidence type="ECO:0000259" key="6">
    <source>
        <dbReference type="PROSITE" id="PS50867"/>
    </source>
</evidence>
<comment type="subcellular location">
    <subcellularLocation>
        <location evidence="1">Chromosome</location>
    </subcellularLocation>
    <subcellularLocation>
        <location evidence="4">Nucleus</location>
    </subcellularLocation>
</comment>
<dbReference type="EC" id="2.1.1.354" evidence="8"/>
<dbReference type="AlphaFoldDB" id="A0ABD1FQN1"/>
<reference evidence="8 9" key="1">
    <citation type="submission" date="2024-06" db="EMBL/GenBank/DDBJ databases">
        <title>A chromosome level genome sequence of Diviner's sage (Salvia divinorum).</title>
        <authorList>
            <person name="Ford S.A."/>
            <person name="Ro D.-K."/>
            <person name="Ness R.W."/>
            <person name="Phillips M.A."/>
        </authorList>
    </citation>
    <scope>NUCLEOTIDE SEQUENCE [LARGE SCALE GENOMIC DNA]</scope>
    <source>
        <strain evidence="8">SAF-2024a</strain>
        <tissue evidence="8">Leaf</tissue>
    </source>
</reference>
<dbReference type="EMBL" id="JBEAFC010000014">
    <property type="protein sequence ID" value="KAL1533066.1"/>
    <property type="molecule type" value="Genomic_DNA"/>
</dbReference>
<dbReference type="Pfam" id="PF02182">
    <property type="entry name" value="SAD_SRA"/>
    <property type="match status" value="1"/>
</dbReference>
<organism evidence="8 9">
    <name type="scientific">Salvia divinorum</name>
    <name type="common">Maria pastora</name>
    <name type="synonym">Diviner's sage</name>
    <dbReference type="NCBI Taxonomy" id="28513"/>
    <lineage>
        <taxon>Eukaryota</taxon>
        <taxon>Viridiplantae</taxon>
        <taxon>Streptophyta</taxon>
        <taxon>Embryophyta</taxon>
        <taxon>Tracheophyta</taxon>
        <taxon>Spermatophyta</taxon>
        <taxon>Magnoliopsida</taxon>
        <taxon>eudicotyledons</taxon>
        <taxon>Gunneridae</taxon>
        <taxon>Pentapetalae</taxon>
        <taxon>asterids</taxon>
        <taxon>lamiids</taxon>
        <taxon>Lamiales</taxon>
        <taxon>Lamiaceae</taxon>
        <taxon>Nepetoideae</taxon>
        <taxon>Mentheae</taxon>
        <taxon>Salviinae</taxon>
        <taxon>Salvia</taxon>
        <taxon>Salvia subgen. Calosphace</taxon>
    </lineage>
</organism>
<keyword evidence="8" id="KW-0808">Transferase</keyword>
<dbReference type="SUPFAM" id="SSF88697">
    <property type="entry name" value="PUA domain-like"/>
    <property type="match status" value="1"/>
</dbReference>
<feature type="domain" description="SET" evidence="5">
    <location>
        <begin position="579"/>
        <end position="699"/>
    </location>
</feature>
<sequence>MKTKTKIILPQDFRFRLLLSAVLPPLVAVSNVTHLKPTTAVVTGGKDAVSIDYMVHQNEEFSKHEMEELKTVMAEAKEYMCWIDAKLSTPDTFLAVEDILKDLGESKDQHPSLNSDAFHLHTSINQNLSNASSGISVVVQAENSCGTETMSEDEVSFISPVAQEENACGTETMLDNEKEVPDDIEASATYSVKCEDEQEDGGNHKKYINLEVAPHDHPQGHKVMAALKLFKEEYDKLLQEHGSEPGGGKGINRLYLAYKCVKKKGMNFIPDKPFGHIPGIKIGDEFSLRAELAVVGLNCQFICGIDYVKLNEYETQYATSVVDSGQYENKATEHDILIYSGQGGNPNIYANGASDQKLERGNLALVNNMEKEFPVRVIRKRKGLTESNILGVNDKRKYVYVYDGLYKVNNYWRERDTQNGKLVYKFELQRLPGQPRIRVITDCYKPLSGQRRNHGTDVKGRKQVIDICVLNDLSQGKEKYKVRAMNGVDDDHPPPFTYTTNIVYQHLDWLSVPVGCDCVNGCSDSVQCPCVKKNGGEIPYTEKGSLMKAKTNGTVHECGPSCKCPPSCMNRVSQGGPRFQLEIFKTKSMGWGVRSRDYIMPGSFICEYIGEILSESEANKRIDKDEYLFDICHGKSQEDDFSLDAAKYGNIGRFINHSCDPNVFSQEVLYDHDDKRMPHIMFFASKRIPPSQELMLAIVVLANVMAGCTSPSSYSFWKHYKGLCNRWRFFRVNIEQQLEVEEKRRM</sequence>
<dbReference type="SMART" id="SM00317">
    <property type="entry name" value="SET"/>
    <property type="match status" value="1"/>
</dbReference>
<dbReference type="InterPro" id="IPR007728">
    <property type="entry name" value="Pre-SET_dom"/>
</dbReference>
<dbReference type="InterPro" id="IPR036987">
    <property type="entry name" value="SRA-YDG_sf"/>
</dbReference>
<dbReference type="PROSITE" id="PS50280">
    <property type="entry name" value="SET"/>
    <property type="match status" value="1"/>
</dbReference>
<dbReference type="GO" id="GO:0005694">
    <property type="term" value="C:chromosome"/>
    <property type="evidence" value="ECO:0007669"/>
    <property type="project" value="UniProtKB-SubCell"/>
</dbReference>
<dbReference type="PROSITE" id="PS51015">
    <property type="entry name" value="YDG"/>
    <property type="match status" value="1"/>
</dbReference>
<evidence type="ECO:0000259" key="7">
    <source>
        <dbReference type="PROSITE" id="PS51015"/>
    </source>
</evidence>
<evidence type="ECO:0000256" key="3">
    <source>
        <dbReference type="ARBA" id="ARBA00023242"/>
    </source>
</evidence>
<protein>
    <submittedName>
        <fullName evidence="8">[histone H3]-lysine(4) N-trimethyltransferase</fullName>
        <ecNumber evidence="8">2.1.1.354</ecNumber>
    </submittedName>
</protein>
<dbReference type="Gene3D" id="2.30.280.10">
    <property type="entry name" value="SRA-YDG"/>
    <property type="match status" value="1"/>
</dbReference>
<evidence type="ECO:0000259" key="5">
    <source>
        <dbReference type="PROSITE" id="PS50280"/>
    </source>
</evidence>
<keyword evidence="9" id="KW-1185">Reference proteome</keyword>
<dbReference type="SMART" id="SM00468">
    <property type="entry name" value="PreSET"/>
    <property type="match status" value="1"/>
</dbReference>
<feature type="domain" description="YDG" evidence="7">
    <location>
        <begin position="275"/>
        <end position="430"/>
    </location>
</feature>
<evidence type="ECO:0000256" key="1">
    <source>
        <dbReference type="ARBA" id="ARBA00004286"/>
    </source>
</evidence>
<dbReference type="Gene3D" id="2.170.270.10">
    <property type="entry name" value="SET domain"/>
    <property type="match status" value="1"/>
</dbReference>
<evidence type="ECO:0000256" key="2">
    <source>
        <dbReference type="ARBA" id="ARBA00022454"/>
    </source>
</evidence>
<evidence type="ECO:0000313" key="9">
    <source>
        <dbReference type="Proteomes" id="UP001567538"/>
    </source>
</evidence>
<dbReference type="Proteomes" id="UP001567538">
    <property type="component" value="Unassembled WGS sequence"/>
</dbReference>
<dbReference type="SUPFAM" id="SSF82199">
    <property type="entry name" value="SET domain"/>
    <property type="match status" value="1"/>
</dbReference>
<evidence type="ECO:0000256" key="4">
    <source>
        <dbReference type="PROSITE-ProRule" id="PRU00358"/>
    </source>
</evidence>
<keyword evidence="2" id="KW-0158">Chromosome</keyword>
<dbReference type="PANTHER" id="PTHR45660">
    <property type="entry name" value="HISTONE-LYSINE N-METHYLTRANSFERASE SETMAR"/>
    <property type="match status" value="1"/>
</dbReference>
<dbReference type="InterPro" id="IPR003105">
    <property type="entry name" value="SRA_YDG"/>
</dbReference>
<comment type="caution">
    <text evidence="8">The sequence shown here is derived from an EMBL/GenBank/DDBJ whole genome shotgun (WGS) entry which is preliminary data.</text>
</comment>
<dbReference type="Pfam" id="PF05033">
    <property type="entry name" value="Pre-SET"/>
    <property type="match status" value="1"/>
</dbReference>
<proteinExistence type="predicted"/>
<feature type="domain" description="Pre-SET" evidence="6">
    <location>
        <begin position="514"/>
        <end position="576"/>
    </location>
</feature>
<keyword evidence="8" id="KW-0489">Methyltransferase</keyword>
<dbReference type="SMART" id="SM00466">
    <property type="entry name" value="SRA"/>
    <property type="match status" value="1"/>
</dbReference>
<dbReference type="InterPro" id="IPR051357">
    <property type="entry name" value="H3K9_HMTase_SUVAR3-9"/>
</dbReference>
<dbReference type="PROSITE" id="PS50867">
    <property type="entry name" value="PRE_SET"/>
    <property type="match status" value="1"/>
</dbReference>
<dbReference type="Pfam" id="PF00856">
    <property type="entry name" value="SET"/>
    <property type="match status" value="1"/>
</dbReference>
<name>A0ABD1FQN1_SALDI</name>
<dbReference type="PANTHER" id="PTHR45660:SF46">
    <property type="entry name" value="HISTONE-LYSINE N-METHYLTRANSFERASE, H3 LYSINE-9 SPECIFIC SUVH6"/>
    <property type="match status" value="1"/>
</dbReference>